<reference evidence="1" key="2">
    <citation type="submission" date="2021-01" db="EMBL/GenBank/DDBJ databases">
        <authorList>
            <person name="Schikora-Tamarit M.A."/>
        </authorList>
    </citation>
    <scope>NUCLEOTIDE SEQUENCE</scope>
    <source>
        <strain evidence="1">NCAIM Y.01608</strain>
    </source>
</reference>
<dbReference type="Proteomes" id="UP000788993">
    <property type="component" value="Unassembled WGS sequence"/>
</dbReference>
<comment type="caution">
    <text evidence="1">The sequence shown here is derived from an EMBL/GenBank/DDBJ whole genome shotgun (WGS) entry which is preliminary data.</text>
</comment>
<reference evidence="1" key="1">
    <citation type="journal article" date="2021" name="Open Biol.">
        <title>Shared evolutionary footprints suggest mitochondrial oxidative damage underlies multiple complex I losses in fungi.</title>
        <authorList>
            <person name="Schikora-Tamarit M.A."/>
            <person name="Marcet-Houben M."/>
            <person name="Nosek J."/>
            <person name="Gabaldon T."/>
        </authorList>
    </citation>
    <scope>NUCLEOTIDE SEQUENCE</scope>
    <source>
        <strain evidence="1">NCAIM Y.01608</strain>
    </source>
</reference>
<proteinExistence type="predicted"/>
<evidence type="ECO:0000313" key="1">
    <source>
        <dbReference type="EMBL" id="KAH3670061.1"/>
    </source>
</evidence>
<organism evidence="1 2">
    <name type="scientific">Ogataea polymorpha</name>
    <dbReference type="NCBI Taxonomy" id="460523"/>
    <lineage>
        <taxon>Eukaryota</taxon>
        <taxon>Fungi</taxon>
        <taxon>Dikarya</taxon>
        <taxon>Ascomycota</taxon>
        <taxon>Saccharomycotina</taxon>
        <taxon>Pichiomycetes</taxon>
        <taxon>Pichiales</taxon>
        <taxon>Pichiaceae</taxon>
        <taxon>Ogataea</taxon>
    </lineage>
</organism>
<keyword evidence="2" id="KW-1185">Reference proteome</keyword>
<accession>A0A9P8PDZ3</accession>
<sequence length="182" mass="19310">MKIPVIRDLGDIFVSHSVARLNSLGFVSWRRWRESHSVDPVGVGLQGGHTLTERVPDLDGLVSGGRHNLSRVGGNGNRQNVSLVSNKSNDRFAGIELPKSQGLVPGGRDGVQSVWRDGTVLDNVRVALQSLLGNTVVVLVSSQLPGDQGLVSGGGKEQIWVSWRGSKGGHPSVVAVQGSSEH</sequence>
<name>A0A9P8PDZ3_9ASCO</name>
<gene>
    <name evidence="1" type="ORF">OGATHE_002874</name>
</gene>
<evidence type="ECO:0000313" key="2">
    <source>
        <dbReference type="Proteomes" id="UP000788993"/>
    </source>
</evidence>
<dbReference type="EMBL" id="JAEUBD010000983">
    <property type="protein sequence ID" value="KAH3670061.1"/>
    <property type="molecule type" value="Genomic_DNA"/>
</dbReference>
<protein>
    <submittedName>
        <fullName evidence="1">Uncharacterized protein</fullName>
    </submittedName>
</protein>
<dbReference type="AlphaFoldDB" id="A0A9P8PDZ3"/>